<evidence type="ECO:0000256" key="1">
    <source>
        <dbReference type="SAM" id="Phobius"/>
    </source>
</evidence>
<reference evidence="2 3" key="1">
    <citation type="journal article" date="2021" name="Commun. Biol.">
        <title>The genome of Shorea leprosula (Dipterocarpaceae) highlights the ecological relevance of drought in aseasonal tropical rainforests.</title>
        <authorList>
            <person name="Ng K.K.S."/>
            <person name="Kobayashi M.J."/>
            <person name="Fawcett J.A."/>
            <person name="Hatakeyama M."/>
            <person name="Paape T."/>
            <person name="Ng C.H."/>
            <person name="Ang C.C."/>
            <person name="Tnah L.H."/>
            <person name="Lee C.T."/>
            <person name="Nishiyama T."/>
            <person name="Sese J."/>
            <person name="O'Brien M.J."/>
            <person name="Copetti D."/>
            <person name="Mohd Noor M.I."/>
            <person name="Ong R.C."/>
            <person name="Putra M."/>
            <person name="Sireger I.Z."/>
            <person name="Indrioko S."/>
            <person name="Kosugi Y."/>
            <person name="Izuno A."/>
            <person name="Isagi Y."/>
            <person name="Lee S.L."/>
            <person name="Shimizu K.K."/>
        </authorList>
    </citation>
    <scope>NUCLEOTIDE SEQUENCE [LARGE SCALE GENOMIC DNA]</scope>
    <source>
        <strain evidence="2">214</strain>
    </source>
</reference>
<protein>
    <submittedName>
        <fullName evidence="2">Uncharacterized protein</fullName>
    </submittedName>
</protein>
<keyword evidence="1" id="KW-0812">Transmembrane</keyword>
<keyword evidence="1" id="KW-0472">Membrane</keyword>
<dbReference type="EMBL" id="BPVZ01000011">
    <property type="protein sequence ID" value="GKU96991.1"/>
    <property type="molecule type" value="Genomic_DNA"/>
</dbReference>
<evidence type="ECO:0000313" key="3">
    <source>
        <dbReference type="Proteomes" id="UP001054252"/>
    </source>
</evidence>
<evidence type="ECO:0000313" key="2">
    <source>
        <dbReference type="EMBL" id="GKU96991.1"/>
    </source>
</evidence>
<dbReference type="Proteomes" id="UP001054252">
    <property type="component" value="Unassembled WGS sequence"/>
</dbReference>
<proteinExistence type="predicted"/>
<gene>
    <name evidence="2" type="ORF">SLEP1_g10171</name>
</gene>
<sequence>MVRKALFFTSRCSPTLTYSLQPLIAKTATALSRIHSSKPQPSLSLRISESSLNFFISSFAIEFRILFFTISAFFG</sequence>
<name>A0AAV5IFS9_9ROSI</name>
<feature type="transmembrane region" description="Helical" evidence="1">
    <location>
        <begin position="52"/>
        <end position="74"/>
    </location>
</feature>
<keyword evidence="1" id="KW-1133">Transmembrane helix</keyword>
<keyword evidence="3" id="KW-1185">Reference proteome</keyword>
<organism evidence="2 3">
    <name type="scientific">Rubroshorea leprosula</name>
    <dbReference type="NCBI Taxonomy" id="152421"/>
    <lineage>
        <taxon>Eukaryota</taxon>
        <taxon>Viridiplantae</taxon>
        <taxon>Streptophyta</taxon>
        <taxon>Embryophyta</taxon>
        <taxon>Tracheophyta</taxon>
        <taxon>Spermatophyta</taxon>
        <taxon>Magnoliopsida</taxon>
        <taxon>eudicotyledons</taxon>
        <taxon>Gunneridae</taxon>
        <taxon>Pentapetalae</taxon>
        <taxon>rosids</taxon>
        <taxon>malvids</taxon>
        <taxon>Malvales</taxon>
        <taxon>Dipterocarpaceae</taxon>
        <taxon>Rubroshorea</taxon>
    </lineage>
</organism>
<comment type="caution">
    <text evidence="2">The sequence shown here is derived from an EMBL/GenBank/DDBJ whole genome shotgun (WGS) entry which is preliminary data.</text>
</comment>
<accession>A0AAV5IFS9</accession>
<dbReference type="AlphaFoldDB" id="A0AAV5IFS9"/>